<evidence type="ECO:0000256" key="2">
    <source>
        <dbReference type="ARBA" id="ARBA00004834"/>
    </source>
</evidence>
<dbReference type="SUPFAM" id="SSF75005">
    <property type="entry name" value="Arabinanase/levansucrase/invertase"/>
    <property type="match status" value="1"/>
</dbReference>
<reference evidence="9 10" key="1">
    <citation type="submission" date="2023-08" db="EMBL/GenBank/DDBJ databases">
        <title>Black Yeasts Isolated from many extreme environments.</title>
        <authorList>
            <person name="Coleine C."/>
            <person name="Stajich J.E."/>
            <person name="Selbmann L."/>
        </authorList>
    </citation>
    <scope>NUCLEOTIDE SEQUENCE [LARGE SCALE GENOMIC DNA]</scope>
    <source>
        <strain evidence="9 10">CCFEE 5885</strain>
    </source>
</reference>
<dbReference type="InterPro" id="IPR023296">
    <property type="entry name" value="Glyco_hydro_beta-prop_sf"/>
</dbReference>
<keyword evidence="10" id="KW-1185">Reference proteome</keyword>
<comment type="similarity">
    <text evidence="3 7">Belongs to the glycosyl hydrolase 43 family.</text>
</comment>
<dbReference type="CDD" id="cd18831">
    <property type="entry name" value="GH43_AnAbnA-like"/>
    <property type="match status" value="1"/>
</dbReference>
<evidence type="ECO:0000256" key="7">
    <source>
        <dbReference type="PIRNR" id="PIRNR026534"/>
    </source>
</evidence>
<accession>A0ABR0JXX8</accession>
<dbReference type="InterPro" id="IPR050727">
    <property type="entry name" value="GH43_arabinanases"/>
</dbReference>
<evidence type="ECO:0000256" key="5">
    <source>
        <dbReference type="ARBA" id="ARBA00022801"/>
    </source>
</evidence>
<evidence type="ECO:0000256" key="1">
    <source>
        <dbReference type="ARBA" id="ARBA00000375"/>
    </source>
</evidence>
<evidence type="ECO:0000256" key="6">
    <source>
        <dbReference type="ARBA" id="ARBA00023295"/>
    </source>
</evidence>
<dbReference type="Gene3D" id="2.115.10.20">
    <property type="entry name" value="Glycosyl hydrolase domain, family 43"/>
    <property type="match status" value="1"/>
</dbReference>
<dbReference type="Proteomes" id="UP001345013">
    <property type="component" value="Unassembled WGS sequence"/>
</dbReference>
<evidence type="ECO:0000313" key="9">
    <source>
        <dbReference type="EMBL" id="KAK5079602.1"/>
    </source>
</evidence>
<comment type="pathway">
    <text evidence="2 7">Glycan metabolism; L-arabinan degradation.</text>
</comment>
<evidence type="ECO:0000256" key="4">
    <source>
        <dbReference type="ARBA" id="ARBA00012586"/>
    </source>
</evidence>
<dbReference type="Pfam" id="PF04616">
    <property type="entry name" value="Glyco_hydro_43"/>
    <property type="match status" value="1"/>
</dbReference>
<keyword evidence="8" id="KW-0732">Signal</keyword>
<evidence type="ECO:0000256" key="8">
    <source>
        <dbReference type="SAM" id="SignalP"/>
    </source>
</evidence>
<name>A0ABR0JXX8_9EURO</name>
<dbReference type="EC" id="3.2.1.99" evidence="4 7"/>
<protein>
    <recommendedName>
        <fullName evidence="4 7">Arabinan endo-1,5-alpha-L-arabinosidase</fullName>
        <ecNumber evidence="4 7">3.2.1.99</ecNumber>
    </recommendedName>
</protein>
<dbReference type="PANTHER" id="PTHR43301">
    <property type="entry name" value="ARABINAN ENDO-1,5-ALPHA-L-ARABINOSIDASE"/>
    <property type="match status" value="1"/>
</dbReference>
<keyword evidence="6 7" id="KW-0326">Glycosidase</keyword>
<dbReference type="InterPro" id="IPR016840">
    <property type="entry name" value="Glyco_hydro_43_endo_a_Ara-ase"/>
</dbReference>
<dbReference type="EMBL" id="JAVRRG010000182">
    <property type="protein sequence ID" value="KAK5079602.1"/>
    <property type="molecule type" value="Genomic_DNA"/>
</dbReference>
<feature type="chain" id="PRO_5045711937" description="Arabinan endo-1,5-alpha-L-arabinosidase" evidence="8">
    <location>
        <begin position="19"/>
        <end position="330"/>
    </location>
</feature>
<gene>
    <name evidence="9" type="ORF">LTR24_009107</name>
</gene>
<comment type="catalytic activity">
    <reaction evidence="1 7">
        <text>Endohydrolysis of (1-&gt;5)-alpha-arabinofuranosidic linkages in (1-&gt;5)-arabinans.</text>
        <dbReference type="EC" id="3.2.1.99"/>
    </reaction>
</comment>
<keyword evidence="5 7" id="KW-0378">Hydrolase</keyword>
<feature type="signal peptide" evidence="8">
    <location>
        <begin position="1"/>
        <end position="18"/>
    </location>
</feature>
<proteinExistence type="inferred from homology"/>
<comment type="caution">
    <text evidence="9">The sequence shown here is derived from an EMBL/GenBank/DDBJ whole genome shotgun (WGS) entry which is preliminary data.</text>
</comment>
<dbReference type="PIRSF" id="PIRSF026534">
    <property type="entry name" value="Endo_alpha-L-arabinosidase"/>
    <property type="match status" value="1"/>
</dbReference>
<dbReference type="PANTHER" id="PTHR43301:SF3">
    <property type="entry name" value="ARABINAN ENDO-1,5-ALPHA-L-ARABINOSIDASE A-RELATED"/>
    <property type="match status" value="1"/>
</dbReference>
<evidence type="ECO:0000313" key="10">
    <source>
        <dbReference type="Proteomes" id="UP001345013"/>
    </source>
</evidence>
<dbReference type="InterPro" id="IPR006710">
    <property type="entry name" value="Glyco_hydro_43"/>
</dbReference>
<organism evidence="9 10">
    <name type="scientific">Lithohypha guttulata</name>
    <dbReference type="NCBI Taxonomy" id="1690604"/>
    <lineage>
        <taxon>Eukaryota</taxon>
        <taxon>Fungi</taxon>
        <taxon>Dikarya</taxon>
        <taxon>Ascomycota</taxon>
        <taxon>Pezizomycotina</taxon>
        <taxon>Eurotiomycetes</taxon>
        <taxon>Chaetothyriomycetidae</taxon>
        <taxon>Chaetothyriales</taxon>
        <taxon>Trichomeriaceae</taxon>
        <taxon>Lithohypha</taxon>
    </lineage>
</organism>
<sequence>MMLAIMKNFLFYTSLTLSRSWTAYGFANPLSCSGTCTNAHDPSLIQRDSDGTHFRFSTGGKIAIHSAPSAQGPWTYKGAAIPACSSIQLAGNCDVWAPDVSKVGDIYYLYYSVSSFGSQNSAIGVATSATFDSGSWTDHGSTGVQSDSSKNYNAIDGNLVVVDDKHYLNFGSFWADIFQVEMSSPPNKMASGATRTQLAFNGTGSQALEGAYMFQQGSFYYLFFSSGKCCGFDASRPAPGEEYKIMVCRSESATGGFVAKNGTPCTENGGTLVLGTHDFVYGPGGQGVYDDFNLGPILYYHYVDTRIGFADGQKQFGINKIDFSSGWPVV</sequence>
<evidence type="ECO:0000256" key="3">
    <source>
        <dbReference type="ARBA" id="ARBA00009865"/>
    </source>
</evidence>